<dbReference type="GO" id="GO:0000444">
    <property type="term" value="C:MIS12/MIND type complex"/>
    <property type="evidence" value="ECO:0007669"/>
    <property type="project" value="InterPro"/>
</dbReference>
<gene>
    <name evidence="11" type="primary">bglap</name>
</gene>
<protein>
    <submittedName>
        <fullName evidence="11">Osteocalcin</fullName>
    </submittedName>
</protein>
<dbReference type="Bgee" id="ENSXETG00000002605">
    <property type="expression patterns" value="Expressed in bone element and 5 other cell types or tissues"/>
</dbReference>
<organism evidence="11">
    <name type="scientific">Xenopus tropicalis</name>
    <name type="common">Western clawed frog</name>
    <name type="synonym">Silurana tropicalis</name>
    <dbReference type="NCBI Taxonomy" id="8364"/>
    <lineage>
        <taxon>Eukaryota</taxon>
        <taxon>Metazoa</taxon>
        <taxon>Chordata</taxon>
        <taxon>Craniata</taxon>
        <taxon>Vertebrata</taxon>
        <taxon>Euteleostomi</taxon>
        <taxon>Amphibia</taxon>
        <taxon>Batrachia</taxon>
        <taxon>Anura</taxon>
        <taxon>Pipoidea</taxon>
        <taxon>Pipidae</taxon>
        <taxon>Xenopodinae</taxon>
        <taxon>Xenopus</taxon>
        <taxon>Silurana</taxon>
    </lineage>
</organism>
<proteinExistence type="predicted"/>
<dbReference type="Pfam" id="PF03980">
    <property type="entry name" value="Nnf1"/>
    <property type="match status" value="1"/>
</dbReference>
<keyword evidence="9" id="KW-0137">Centromere</keyword>
<dbReference type="Xenbase" id="XB-GENE-1018467">
    <property type="gene designation" value="bglap"/>
</dbReference>
<keyword evidence="8" id="KW-0131">Cell cycle</keyword>
<evidence type="ECO:0000256" key="2">
    <source>
        <dbReference type="ARBA" id="ARBA00004629"/>
    </source>
</evidence>
<evidence type="ECO:0000256" key="4">
    <source>
        <dbReference type="ARBA" id="ARBA00022618"/>
    </source>
</evidence>
<feature type="region of interest" description="Disordered" evidence="10">
    <location>
        <begin position="1"/>
        <end position="27"/>
    </location>
</feature>
<keyword evidence="3" id="KW-0158">Chromosome</keyword>
<dbReference type="AlphaFoldDB" id="A0A803JVM5"/>
<evidence type="ECO:0000256" key="9">
    <source>
        <dbReference type="ARBA" id="ARBA00023328"/>
    </source>
</evidence>
<reference evidence="11" key="2">
    <citation type="submission" date="2021-03" db="UniProtKB">
        <authorList>
            <consortium name="Ensembl"/>
        </authorList>
    </citation>
    <scope>IDENTIFICATION</scope>
</reference>
<keyword evidence="4" id="KW-0132">Cell division</keyword>
<comment type="subcellular location">
    <subcellularLocation>
        <location evidence="2">Chromosome</location>
        <location evidence="2">Centromere</location>
        <location evidence="2">Kinetochore</location>
    </subcellularLocation>
    <subcellularLocation>
        <location evidence="1">Nucleus</location>
    </subcellularLocation>
</comment>
<reference evidence="11" key="1">
    <citation type="journal article" date="2010" name="Science">
        <title>The genome of the Western clawed frog Xenopus tropicalis.</title>
        <authorList>
            <person name="Hellsten U."/>
            <person name="Harland R.M."/>
            <person name="Gilchrist M.J."/>
            <person name="Hendrix D."/>
            <person name="Jurka J."/>
            <person name="Kapitonov V."/>
            <person name="Ovcharenko I."/>
            <person name="Putnam N.H."/>
            <person name="Shu S."/>
            <person name="Taher L."/>
            <person name="Blitz I.L."/>
            <person name="Blumberg B."/>
            <person name="Dichmann D.S."/>
            <person name="Dubchak I."/>
            <person name="Amaya E."/>
            <person name="Detter J.C."/>
            <person name="Fletcher R."/>
            <person name="Gerhard D.S."/>
            <person name="Goodstein D."/>
            <person name="Graves T."/>
            <person name="Grigoriev I.V."/>
            <person name="Grimwood J."/>
            <person name="Kawashima T."/>
            <person name="Lindquist E."/>
            <person name="Lucas S.M."/>
            <person name="Mead P.E."/>
            <person name="Mitros T."/>
            <person name="Ogino H."/>
            <person name="Ohta Y."/>
            <person name="Poliakov A.V."/>
            <person name="Pollet N."/>
            <person name="Robert J."/>
            <person name="Salamov A."/>
            <person name="Sater A.K."/>
            <person name="Schmutz J."/>
            <person name="Terry A."/>
            <person name="Vize P.D."/>
            <person name="Warren W.C."/>
            <person name="Wells D."/>
            <person name="Wills A."/>
            <person name="Wilson R.K."/>
            <person name="Zimmerman L.B."/>
            <person name="Zorn A.M."/>
            <person name="Grainger R."/>
            <person name="Grammer T."/>
            <person name="Khokha M.K."/>
            <person name="Richardson P.M."/>
            <person name="Rokhsar D.S."/>
        </authorList>
    </citation>
    <scope>NUCLEOTIDE SEQUENCE [LARGE SCALE GENOMIC DNA]</scope>
    <source>
        <strain evidence="11">Nigerian</strain>
    </source>
</reference>
<dbReference type="PANTHER" id="PTHR15459:SF3">
    <property type="entry name" value="POLYAMINE-MODULATED FACTOR 1"/>
    <property type="match status" value="1"/>
</dbReference>
<accession>A0A803JVM5</accession>
<evidence type="ECO:0000256" key="5">
    <source>
        <dbReference type="ARBA" id="ARBA00022776"/>
    </source>
</evidence>
<evidence type="ECO:0000256" key="7">
    <source>
        <dbReference type="ARBA" id="ARBA00023242"/>
    </source>
</evidence>
<dbReference type="Ensembl" id="ENSXETT00000107123">
    <property type="protein sequence ID" value="ENSXETP00000112073"/>
    <property type="gene ID" value="ENSXETG00000002605"/>
</dbReference>
<evidence type="ECO:0000256" key="3">
    <source>
        <dbReference type="ARBA" id="ARBA00022454"/>
    </source>
</evidence>
<keyword evidence="7" id="KW-0539">Nucleus</keyword>
<sequence>MEAGESDEGPAEGVPGTSQEAEVAPSENPSRIVIFDTLVDKFLEGLVQAGSYQRFARCYKRFYRLQPEMTRSIYEQFVFQLQSSIKDEIQEIKAEGNLEALLDSLDKMETEAGDRTDLAWRPSGVPEEDLRSHLVPYLLQQRDYLRKLLREREEENARLAQAVLLGRRRIEEMQKEIERRKLAWQVRGYPPL</sequence>
<name>A0A803JVM5_XENTR</name>
<dbReference type="GO" id="GO:0005634">
    <property type="term" value="C:nucleus"/>
    <property type="evidence" value="ECO:0007669"/>
    <property type="project" value="UniProtKB-SubCell"/>
</dbReference>
<keyword evidence="5" id="KW-0498">Mitosis</keyword>
<evidence type="ECO:0000313" key="11">
    <source>
        <dbReference type="Ensembl" id="ENSXETP00000112073"/>
    </source>
</evidence>
<dbReference type="GO" id="GO:0051301">
    <property type="term" value="P:cell division"/>
    <property type="evidence" value="ECO:0007669"/>
    <property type="project" value="UniProtKB-KW"/>
</dbReference>
<dbReference type="PANTHER" id="PTHR15459">
    <property type="entry name" value="POLYAMINE-MODULATED FACTOR 1"/>
    <property type="match status" value="1"/>
</dbReference>
<keyword evidence="6" id="KW-0995">Kinetochore</keyword>
<evidence type="ECO:0000256" key="10">
    <source>
        <dbReference type="SAM" id="MobiDB-lite"/>
    </source>
</evidence>
<dbReference type="GeneTree" id="ENSGT00940000162656"/>
<dbReference type="InterPro" id="IPR007128">
    <property type="entry name" value="PMF1/Nnf1"/>
</dbReference>
<evidence type="ECO:0000256" key="8">
    <source>
        <dbReference type="ARBA" id="ARBA00023306"/>
    </source>
</evidence>
<evidence type="ECO:0000256" key="6">
    <source>
        <dbReference type="ARBA" id="ARBA00022838"/>
    </source>
</evidence>
<evidence type="ECO:0000256" key="1">
    <source>
        <dbReference type="ARBA" id="ARBA00004123"/>
    </source>
</evidence>
<feature type="compositionally biased region" description="Acidic residues" evidence="10">
    <location>
        <begin position="1"/>
        <end position="10"/>
    </location>
</feature>